<gene>
    <name evidence="2" type="ORF">BSTOLATCC_MIC63754</name>
</gene>
<dbReference type="AlphaFoldDB" id="A0AAU9KDE5"/>
<accession>A0AAU9KDE5</accession>
<feature type="compositionally biased region" description="Polar residues" evidence="1">
    <location>
        <begin position="580"/>
        <end position="590"/>
    </location>
</feature>
<feature type="region of interest" description="Disordered" evidence="1">
    <location>
        <begin position="561"/>
        <end position="590"/>
    </location>
</feature>
<keyword evidence="3" id="KW-1185">Reference proteome</keyword>
<dbReference type="InterPro" id="IPR011989">
    <property type="entry name" value="ARM-like"/>
</dbReference>
<comment type="caution">
    <text evidence="2">The sequence shown here is derived from an EMBL/GenBank/DDBJ whole genome shotgun (WGS) entry which is preliminary data.</text>
</comment>
<dbReference type="Gene3D" id="1.25.10.10">
    <property type="entry name" value="Leucine-rich Repeat Variant"/>
    <property type="match status" value="1"/>
</dbReference>
<reference evidence="2" key="1">
    <citation type="submission" date="2021-09" db="EMBL/GenBank/DDBJ databases">
        <authorList>
            <consortium name="AG Swart"/>
            <person name="Singh M."/>
            <person name="Singh A."/>
            <person name="Seah K."/>
            <person name="Emmerich C."/>
        </authorList>
    </citation>
    <scope>NUCLEOTIDE SEQUENCE</scope>
    <source>
        <strain evidence="2">ATCC30299</strain>
    </source>
</reference>
<feature type="region of interest" description="Disordered" evidence="1">
    <location>
        <begin position="383"/>
        <end position="406"/>
    </location>
</feature>
<feature type="region of interest" description="Disordered" evidence="1">
    <location>
        <begin position="330"/>
        <end position="355"/>
    </location>
</feature>
<dbReference type="InterPro" id="IPR016024">
    <property type="entry name" value="ARM-type_fold"/>
</dbReference>
<dbReference type="Proteomes" id="UP001162131">
    <property type="component" value="Unassembled WGS sequence"/>
</dbReference>
<sequence>MGSTQTNSIATLDTLSHQIKDPLNSKLEILEKWIKSTKVNAIKTIAFIEITKIYKNPEFSLSLETIPSLRLILNSNDQNIIFDSLSILLQYLKSNQSSIDFIVHNGVLQDIFKLCSHNSEKIIGISIKFLLEILEISKDARVFMYFSGVIESLAKLIAHENLTIRSAAIDIINKLYFNEEVSVGKIVNSEILEDLVAMAKSSYWMDRFSIAAVFTKIIGDISDEKIQMGMVDSLLESLGSETSFLINSSLICLAYMLELGTKGQQKNPYQSACKASKYFPCLKSLTESNCFAKIIWNRYFCKNDLKIQMEEKILIEGTIHPIIIETSTKGGYSTTSENRNDNFPLDSSKESNFNTENYHNLTKDKADPLASIDFSSSQYKINNQAHGEKNNEKSNKSSLRKLKPKILKRKLPSHKKAETKEKEIQTNDFSDTNTFENQENITIPALKNKKSRLAIEKSSSPIEITPSFERIKITLIKSEPIEKKAALPQPKKQNIASNPNIRSDQNDIKISESFSNSSNIKNKAETLQKSSFLQKSTNKSSEEENSFSGLFTSQIPVKTPCNKEYRSNENSSAVKEVPTKQPTNQPQSKFSYTTFNDLELNSSFYEQSDLDSSFEYSFISNPNCKVEDLPGWASTFTGSSKRKWNGNLEGPKKKDGTPDMRYGANYKHRLDNKSQYNFSTLNETENTKFPSWASTFTGSKTRSWNGNLYGPKKLDGTPDMRYKENYA</sequence>
<feature type="region of interest" description="Disordered" evidence="1">
    <location>
        <begin position="484"/>
        <end position="506"/>
    </location>
</feature>
<organism evidence="2 3">
    <name type="scientific">Blepharisma stoltei</name>
    <dbReference type="NCBI Taxonomy" id="1481888"/>
    <lineage>
        <taxon>Eukaryota</taxon>
        <taxon>Sar</taxon>
        <taxon>Alveolata</taxon>
        <taxon>Ciliophora</taxon>
        <taxon>Postciliodesmatophora</taxon>
        <taxon>Heterotrichea</taxon>
        <taxon>Heterotrichida</taxon>
        <taxon>Blepharismidae</taxon>
        <taxon>Blepharisma</taxon>
    </lineage>
</organism>
<dbReference type="EMBL" id="CAJZBQ010000062">
    <property type="protein sequence ID" value="CAG9335277.1"/>
    <property type="molecule type" value="Genomic_DNA"/>
</dbReference>
<dbReference type="SUPFAM" id="SSF48371">
    <property type="entry name" value="ARM repeat"/>
    <property type="match status" value="1"/>
</dbReference>
<feature type="compositionally biased region" description="Polar residues" evidence="1">
    <location>
        <begin position="491"/>
        <end position="503"/>
    </location>
</feature>
<evidence type="ECO:0000256" key="1">
    <source>
        <dbReference type="SAM" id="MobiDB-lite"/>
    </source>
</evidence>
<evidence type="ECO:0000313" key="2">
    <source>
        <dbReference type="EMBL" id="CAG9335277.1"/>
    </source>
</evidence>
<name>A0AAU9KDE5_9CILI</name>
<proteinExistence type="predicted"/>
<evidence type="ECO:0000313" key="3">
    <source>
        <dbReference type="Proteomes" id="UP001162131"/>
    </source>
</evidence>
<protein>
    <submittedName>
        <fullName evidence="2">Uncharacterized protein</fullName>
    </submittedName>
</protein>
<feature type="compositionally biased region" description="Basic and acidic residues" evidence="1">
    <location>
        <begin position="386"/>
        <end position="395"/>
    </location>
</feature>